<dbReference type="Proteomes" id="UP000320475">
    <property type="component" value="Unassembled WGS sequence"/>
</dbReference>
<dbReference type="VEuPathDB" id="FungiDB:SeMB42_g01421"/>
<comment type="caution">
    <text evidence="1">The sequence shown here is derived from an EMBL/GenBank/DDBJ whole genome shotgun (WGS) entry which is preliminary data.</text>
</comment>
<dbReference type="EMBL" id="QEAM01000009">
    <property type="protein sequence ID" value="TPX51037.1"/>
    <property type="molecule type" value="Genomic_DNA"/>
</dbReference>
<dbReference type="AlphaFoldDB" id="A0A507DIH9"/>
<evidence type="ECO:0000313" key="2">
    <source>
        <dbReference type="Proteomes" id="UP000320475"/>
    </source>
</evidence>
<reference evidence="1 2" key="1">
    <citation type="journal article" date="2019" name="Sci. Rep.">
        <title>Comparative genomics of chytrid fungi reveal insights into the obligate biotrophic and pathogenic lifestyle of Synchytrium endobioticum.</title>
        <authorList>
            <person name="van de Vossenberg B.T.L.H."/>
            <person name="Warris S."/>
            <person name="Nguyen H.D.T."/>
            <person name="van Gent-Pelzer M.P.E."/>
            <person name="Joly D.L."/>
            <person name="van de Geest H.C."/>
            <person name="Bonants P.J.M."/>
            <person name="Smith D.S."/>
            <person name="Levesque C.A."/>
            <person name="van der Lee T.A.J."/>
        </authorList>
    </citation>
    <scope>NUCLEOTIDE SEQUENCE [LARGE SCALE GENOMIC DNA]</scope>
    <source>
        <strain evidence="1 2">LEV6574</strain>
    </source>
</reference>
<name>A0A507DIH9_9FUNG</name>
<dbReference type="OrthoDB" id="2144679at2759"/>
<sequence length="70" mass="8843">MHFRASNPEVELSALHIRYQERFERKHDKKRRKRQESHWRKYMGFVKGEVKKAWSLKRRTLLEEENYRNI</sequence>
<gene>
    <name evidence="1" type="ORF">SeLEV6574_g00538</name>
</gene>
<evidence type="ECO:0000313" key="1">
    <source>
        <dbReference type="EMBL" id="TPX51037.1"/>
    </source>
</evidence>
<organism evidence="1 2">
    <name type="scientific">Synchytrium endobioticum</name>
    <dbReference type="NCBI Taxonomy" id="286115"/>
    <lineage>
        <taxon>Eukaryota</taxon>
        <taxon>Fungi</taxon>
        <taxon>Fungi incertae sedis</taxon>
        <taxon>Chytridiomycota</taxon>
        <taxon>Chytridiomycota incertae sedis</taxon>
        <taxon>Chytridiomycetes</taxon>
        <taxon>Synchytriales</taxon>
        <taxon>Synchytriaceae</taxon>
        <taxon>Synchytrium</taxon>
    </lineage>
</organism>
<protein>
    <submittedName>
        <fullName evidence="1">Uncharacterized protein</fullName>
    </submittedName>
</protein>
<accession>A0A507DIH9</accession>
<proteinExistence type="predicted"/>